<feature type="region of interest" description="Disordered" evidence="1">
    <location>
        <begin position="1"/>
        <end position="22"/>
    </location>
</feature>
<comment type="caution">
    <text evidence="2">The sequence shown here is derived from an EMBL/GenBank/DDBJ whole genome shotgun (WGS) entry which is preliminary data.</text>
</comment>
<proteinExistence type="predicted"/>
<gene>
    <name evidence="2" type="ORF">KW868_04975</name>
</gene>
<sequence>MLSERIGSDNNNNKENGAELYGNTAHKKGKTITLGKSQGVFGEHFGFFLI</sequence>
<name>A0A8X8GFW8_ACIGI</name>
<dbReference type="EMBL" id="JAHWXT010000001">
    <property type="protein sequence ID" value="MCF0263821.1"/>
    <property type="molecule type" value="Genomic_DNA"/>
</dbReference>
<dbReference type="AlphaFoldDB" id="A0A8X8GFW8"/>
<accession>A0A8X8GFW8</accession>
<dbReference type="RefSeq" id="WP_154129910.1">
    <property type="nucleotide sequence ID" value="NZ_JAHWXT010000001.1"/>
</dbReference>
<protein>
    <submittedName>
        <fullName evidence="2">Uncharacterized protein</fullName>
    </submittedName>
</protein>
<organism evidence="2 3">
    <name type="scientific">Acinetobacter guillouiae</name>
    <name type="common">Acinetobacter genomosp. 11</name>
    <dbReference type="NCBI Taxonomy" id="106649"/>
    <lineage>
        <taxon>Bacteria</taxon>
        <taxon>Pseudomonadati</taxon>
        <taxon>Pseudomonadota</taxon>
        <taxon>Gammaproteobacteria</taxon>
        <taxon>Moraxellales</taxon>
        <taxon>Moraxellaceae</taxon>
        <taxon>Acinetobacter</taxon>
    </lineage>
</organism>
<evidence type="ECO:0000256" key="1">
    <source>
        <dbReference type="SAM" id="MobiDB-lite"/>
    </source>
</evidence>
<evidence type="ECO:0000313" key="2">
    <source>
        <dbReference type="EMBL" id="MCF0263821.1"/>
    </source>
</evidence>
<dbReference type="Proteomes" id="UP000887320">
    <property type="component" value="Unassembled WGS sequence"/>
</dbReference>
<reference evidence="2" key="1">
    <citation type="submission" date="2021-07" db="EMBL/GenBank/DDBJ databases">
        <authorList>
            <person name="Fernandez M."/>
            <person name="Pereira P."/>
            <person name="Torres Tejerizo G.A."/>
            <person name="Gonzalez P."/>
            <person name="Agostini E."/>
        </authorList>
    </citation>
    <scope>NUCLEOTIDE SEQUENCE</scope>
    <source>
        <strain evidence="2">SFC 500-1A</strain>
    </source>
</reference>
<evidence type="ECO:0000313" key="3">
    <source>
        <dbReference type="Proteomes" id="UP000887320"/>
    </source>
</evidence>